<dbReference type="EMBL" id="JAAIRY010000004">
    <property type="protein sequence ID" value="NSI64487.1"/>
    <property type="molecule type" value="Genomic_DNA"/>
</dbReference>
<evidence type="ECO:0000259" key="1">
    <source>
        <dbReference type="Pfam" id="PF20612"/>
    </source>
</evidence>
<reference evidence="2" key="3">
    <citation type="submission" date="2020-02" db="EMBL/GenBank/DDBJ databases">
        <authorList>
            <person name="Littmann E."/>
            <person name="Sorbara M."/>
        </authorList>
    </citation>
    <scope>NUCLEOTIDE SEQUENCE</scope>
    <source>
        <strain evidence="2">MSK.11.9</strain>
    </source>
</reference>
<protein>
    <submittedName>
        <fullName evidence="2">Conjugal transfer protein</fullName>
    </submittedName>
</protein>
<dbReference type="Proteomes" id="UP001296581">
    <property type="component" value="Unassembled WGS sequence"/>
</dbReference>
<evidence type="ECO:0000313" key="3">
    <source>
        <dbReference type="EMBL" id="RGM23798.1"/>
    </source>
</evidence>
<evidence type="ECO:0000313" key="4">
    <source>
        <dbReference type="Proteomes" id="UP000260808"/>
    </source>
</evidence>
<reference evidence="3 4" key="1">
    <citation type="submission" date="2018-08" db="EMBL/GenBank/DDBJ databases">
        <title>A genome reference for cultivated species of the human gut microbiota.</title>
        <authorList>
            <person name="Zou Y."/>
            <person name="Xue W."/>
            <person name="Luo G."/>
        </authorList>
    </citation>
    <scope>NUCLEOTIDE SEQUENCE [LARGE SCALE GENOMIC DNA]</scope>
    <source>
        <strain evidence="3 4">TF01-20-2</strain>
    </source>
</reference>
<dbReference type="Pfam" id="PF20612">
    <property type="entry name" value="SHOCT_2"/>
    <property type="match status" value="1"/>
</dbReference>
<reference evidence="2" key="2">
    <citation type="journal article" date="2020" name="Cell Host Microbe">
        <title>Functional and Genomic Variation between Human-Derived Isolates of Lachnospiraceae Reveals Inter- and Intra-Species Diversity.</title>
        <authorList>
            <person name="Sorbara M.T."/>
            <person name="Littmann E.R."/>
            <person name="Fontana E."/>
            <person name="Moody T.U."/>
            <person name="Kohout C.E."/>
            <person name="Gjonbalaj M."/>
            <person name="Eaton V."/>
            <person name="Seok R."/>
            <person name="Leiner I.M."/>
            <person name="Pamer E.G."/>
        </authorList>
    </citation>
    <scope>NUCLEOTIDE SEQUENCE</scope>
    <source>
        <strain evidence="2">MSK.11.9</strain>
    </source>
</reference>
<organism evidence="2 5">
    <name type="scientific">Mediterraneibacter gnavus</name>
    <name type="common">Ruminococcus gnavus</name>
    <dbReference type="NCBI Taxonomy" id="33038"/>
    <lineage>
        <taxon>Bacteria</taxon>
        <taxon>Bacillati</taxon>
        <taxon>Bacillota</taxon>
        <taxon>Clostridia</taxon>
        <taxon>Lachnospirales</taxon>
        <taxon>Lachnospiraceae</taxon>
        <taxon>Mediterraneibacter</taxon>
    </lineage>
</organism>
<dbReference type="RefSeq" id="WP_101878530.1">
    <property type="nucleotide sequence ID" value="NZ_CAXUME010000008.1"/>
</dbReference>
<evidence type="ECO:0000313" key="5">
    <source>
        <dbReference type="Proteomes" id="UP001296581"/>
    </source>
</evidence>
<dbReference type="AlphaFoldDB" id="A0A2N5NP04"/>
<dbReference type="Proteomes" id="UP000260808">
    <property type="component" value="Unassembled WGS sequence"/>
</dbReference>
<evidence type="ECO:0000313" key="2">
    <source>
        <dbReference type="EMBL" id="NSI64487.1"/>
    </source>
</evidence>
<dbReference type="InterPro" id="IPR046749">
    <property type="entry name" value="SHOCT_2"/>
</dbReference>
<sequence>MDTKKLLRYTMQLAMLKQLLTKKLIDENEYSLIQKRLMKDYGIISNITA</sequence>
<dbReference type="EMBL" id="QSSX01000010">
    <property type="protein sequence ID" value="RGM23798.1"/>
    <property type="molecule type" value="Genomic_DNA"/>
</dbReference>
<accession>A0A2N5NP04</accession>
<feature type="domain" description="SHOCT-like" evidence="1">
    <location>
        <begin position="4"/>
        <end position="44"/>
    </location>
</feature>
<gene>
    <name evidence="3" type="ORF">DXC31_05655</name>
    <name evidence="2" type="ORF">G4981_04230</name>
</gene>
<comment type="caution">
    <text evidence="2">The sequence shown here is derived from an EMBL/GenBank/DDBJ whole genome shotgun (WGS) entry which is preliminary data.</text>
</comment>
<name>A0A2N5NP04_MEDGN</name>
<proteinExistence type="predicted"/>